<dbReference type="EMBL" id="BARV01018754">
    <property type="protein sequence ID" value="GAI23246.1"/>
    <property type="molecule type" value="Genomic_DNA"/>
</dbReference>
<protein>
    <submittedName>
        <fullName evidence="1">Uncharacterized protein</fullName>
    </submittedName>
</protein>
<sequence>MTVYRGFKHSGGMGHQLVTKDDDILSPIPSQKLYNHSPDGFSWGYGGSGPAQLALALLYDATGDKEISLRNHQQFKWTFVANWQEDWHITSDEILAWLKV</sequence>
<dbReference type="InterPro" id="IPR046164">
    <property type="entry name" value="DUF6166"/>
</dbReference>
<comment type="caution">
    <text evidence="1">The sequence shown here is derived from an EMBL/GenBank/DDBJ whole genome shotgun (WGS) entry which is preliminary data.</text>
</comment>
<reference evidence="1" key="1">
    <citation type="journal article" date="2014" name="Front. Microbiol.">
        <title>High frequency of phylogenetically diverse reductive dehalogenase-homologous genes in deep subseafloor sedimentary metagenomes.</title>
        <authorList>
            <person name="Kawai M."/>
            <person name="Futagami T."/>
            <person name="Toyoda A."/>
            <person name="Takaki Y."/>
            <person name="Nishi S."/>
            <person name="Hori S."/>
            <person name="Arai W."/>
            <person name="Tsubouchi T."/>
            <person name="Morono Y."/>
            <person name="Uchiyama I."/>
            <person name="Ito T."/>
            <person name="Fujiyama A."/>
            <person name="Inagaki F."/>
            <person name="Takami H."/>
        </authorList>
    </citation>
    <scope>NUCLEOTIDE SEQUENCE</scope>
    <source>
        <strain evidence="1">Expedition CK06-06</strain>
    </source>
</reference>
<proteinExistence type="predicted"/>
<dbReference type="Pfam" id="PF19663">
    <property type="entry name" value="DUF6166"/>
    <property type="match status" value="1"/>
</dbReference>
<feature type="non-terminal residue" evidence="1">
    <location>
        <position position="100"/>
    </location>
</feature>
<organism evidence="1">
    <name type="scientific">marine sediment metagenome</name>
    <dbReference type="NCBI Taxonomy" id="412755"/>
    <lineage>
        <taxon>unclassified sequences</taxon>
        <taxon>metagenomes</taxon>
        <taxon>ecological metagenomes</taxon>
    </lineage>
</organism>
<dbReference type="AlphaFoldDB" id="X1MYZ2"/>
<evidence type="ECO:0000313" key="1">
    <source>
        <dbReference type="EMBL" id="GAI23246.1"/>
    </source>
</evidence>
<accession>X1MYZ2</accession>
<gene>
    <name evidence="1" type="ORF">S06H3_31646</name>
</gene>
<name>X1MYZ2_9ZZZZ</name>